<proteinExistence type="inferred from homology"/>
<feature type="chain" id="PRO_5045737156" evidence="4">
    <location>
        <begin position="30"/>
        <end position="368"/>
    </location>
</feature>
<evidence type="ECO:0000256" key="2">
    <source>
        <dbReference type="SAM" id="Coils"/>
    </source>
</evidence>
<dbReference type="PANTHER" id="PTHR30469">
    <property type="entry name" value="MULTIDRUG RESISTANCE PROTEIN MDTA"/>
    <property type="match status" value="1"/>
</dbReference>
<dbReference type="SUPFAM" id="SSF111369">
    <property type="entry name" value="HlyD-like secretion proteins"/>
    <property type="match status" value="1"/>
</dbReference>
<dbReference type="Gene3D" id="2.40.50.100">
    <property type="match status" value="1"/>
</dbReference>
<reference evidence="8 9" key="1">
    <citation type="submission" date="2019-04" db="EMBL/GenBank/DDBJ databases">
        <title>Isolation and culture of sulfate reducing bacteria from the cold seep of the South China Sea.</title>
        <authorList>
            <person name="Sun C."/>
            <person name="Liu R."/>
        </authorList>
    </citation>
    <scope>NUCLEOTIDE SEQUENCE [LARGE SCALE GENOMIC DNA]</scope>
    <source>
        <strain evidence="8 9">CS1</strain>
    </source>
</reference>
<evidence type="ECO:0000256" key="3">
    <source>
        <dbReference type="SAM" id="MobiDB-lite"/>
    </source>
</evidence>
<name>A0ABX6NFG3_9BACT</name>
<dbReference type="Gene3D" id="2.40.30.170">
    <property type="match status" value="1"/>
</dbReference>
<dbReference type="Pfam" id="PF25989">
    <property type="entry name" value="YknX_C"/>
    <property type="match status" value="1"/>
</dbReference>
<sequence length="368" mass="38944">MMNHSVSPAPRWYAPLAAVALLCVLCTLAACGGEKPADTSQSQPPTVQTQRVAGYDFSRVVSGIDSLESPAAVPIRSGVESTIETVHVQEGAAVRKGEILFSLDARAVEGQLRTARADLESARADLAKAEAENRDNARQDAAAEVARQESRMRNLEKGLENNTIIAPQDGVVTECNVERGDHVEAGQTLATLLQVNPLELSLYIPREYLNRVKPGQHAVVRLETGLIDEHEGVVIRVDPAVDPATNKFQVTLQVDNSDKLLGPGAFASANIYLDEHLSSPAVPEKALVSGPSGYSVFVVQDGVAVLKPVKTGRRRPGLVEIVNGVAVGDKVIVAGQARLKSGSPVHAEGGAENEMEGDAQRHAALGGS</sequence>
<evidence type="ECO:0000256" key="4">
    <source>
        <dbReference type="SAM" id="SignalP"/>
    </source>
</evidence>
<keyword evidence="9" id="KW-1185">Reference proteome</keyword>
<dbReference type="Pfam" id="PF25917">
    <property type="entry name" value="BSH_RND"/>
    <property type="match status" value="1"/>
</dbReference>
<dbReference type="InterPro" id="IPR006143">
    <property type="entry name" value="RND_pump_MFP"/>
</dbReference>
<evidence type="ECO:0000313" key="9">
    <source>
        <dbReference type="Proteomes" id="UP000503251"/>
    </source>
</evidence>
<feature type="region of interest" description="Disordered" evidence="3">
    <location>
        <begin position="342"/>
        <end position="368"/>
    </location>
</feature>
<gene>
    <name evidence="8" type="ORF">E8L03_10595</name>
</gene>
<dbReference type="Proteomes" id="UP000503251">
    <property type="component" value="Chromosome"/>
</dbReference>
<dbReference type="PANTHER" id="PTHR30469:SF15">
    <property type="entry name" value="HLYD FAMILY OF SECRETION PROTEINS"/>
    <property type="match status" value="1"/>
</dbReference>
<dbReference type="EMBL" id="CP039543">
    <property type="protein sequence ID" value="QJT09361.1"/>
    <property type="molecule type" value="Genomic_DNA"/>
</dbReference>
<dbReference type="Gene3D" id="1.10.287.470">
    <property type="entry name" value="Helix hairpin bin"/>
    <property type="match status" value="1"/>
</dbReference>
<evidence type="ECO:0000259" key="7">
    <source>
        <dbReference type="Pfam" id="PF25989"/>
    </source>
</evidence>
<dbReference type="InterPro" id="IPR058637">
    <property type="entry name" value="YknX-like_C"/>
</dbReference>
<feature type="domain" description="YknX-like C-terminal permuted SH3-like" evidence="7">
    <location>
        <begin position="281"/>
        <end position="346"/>
    </location>
</feature>
<feature type="coiled-coil region" evidence="2">
    <location>
        <begin position="105"/>
        <end position="158"/>
    </location>
</feature>
<protein>
    <submittedName>
        <fullName evidence="8">Efflux RND transporter periplasmic adaptor subunit</fullName>
    </submittedName>
</protein>
<keyword evidence="2" id="KW-0175">Coiled coil</keyword>
<comment type="similarity">
    <text evidence="1">Belongs to the membrane fusion protein (MFP) (TC 8.A.1) family.</text>
</comment>
<dbReference type="InterPro" id="IPR058792">
    <property type="entry name" value="Beta-barrel_RND_2"/>
</dbReference>
<organism evidence="8 9">
    <name type="scientific">Oceanidesulfovibrio marinus</name>
    <dbReference type="NCBI Taxonomy" id="370038"/>
    <lineage>
        <taxon>Bacteria</taxon>
        <taxon>Pseudomonadati</taxon>
        <taxon>Thermodesulfobacteriota</taxon>
        <taxon>Desulfovibrionia</taxon>
        <taxon>Desulfovibrionales</taxon>
        <taxon>Desulfovibrionaceae</taxon>
        <taxon>Oceanidesulfovibrio</taxon>
    </lineage>
</organism>
<dbReference type="RefSeq" id="WP_171267332.1">
    <property type="nucleotide sequence ID" value="NZ_CP039543.1"/>
</dbReference>
<dbReference type="Gene3D" id="2.40.420.20">
    <property type="match status" value="1"/>
</dbReference>
<dbReference type="NCBIfam" id="TIGR01730">
    <property type="entry name" value="RND_mfp"/>
    <property type="match status" value="1"/>
</dbReference>
<accession>A0ABX6NFG3</accession>
<dbReference type="Pfam" id="PF25954">
    <property type="entry name" value="Beta-barrel_RND_2"/>
    <property type="match status" value="1"/>
</dbReference>
<evidence type="ECO:0000256" key="1">
    <source>
        <dbReference type="ARBA" id="ARBA00009477"/>
    </source>
</evidence>
<feature type="signal peptide" evidence="4">
    <location>
        <begin position="1"/>
        <end position="29"/>
    </location>
</feature>
<feature type="domain" description="Multidrug resistance protein MdtA-like barrel-sandwich hybrid" evidence="5">
    <location>
        <begin position="73"/>
        <end position="192"/>
    </location>
</feature>
<feature type="domain" description="CusB-like beta-barrel" evidence="6">
    <location>
        <begin position="203"/>
        <end position="271"/>
    </location>
</feature>
<evidence type="ECO:0000259" key="6">
    <source>
        <dbReference type="Pfam" id="PF25954"/>
    </source>
</evidence>
<dbReference type="InterPro" id="IPR058625">
    <property type="entry name" value="MdtA-like_BSH"/>
</dbReference>
<evidence type="ECO:0000259" key="5">
    <source>
        <dbReference type="Pfam" id="PF25917"/>
    </source>
</evidence>
<keyword evidence="4" id="KW-0732">Signal</keyword>
<evidence type="ECO:0000313" key="8">
    <source>
        <dbReference type="EMBL" id="QJT09361.1"/>
    </source>
</evidence>